<dbReference type="EMBL" id="BGZK01002225">
    <property type="protein sequence ID" value="GBP91945.1"/>
    <property type="molecule type" value="Genomic_DNA"/>
</dbReference>
<evidence type="ECO:0000313" key="2">
    <source>
        <dbReference type="Proteomes" id="UP000299102"/>
    </source>
</evidence>
<sequence>MLLLLHQTLIVSPLGNVTPLYSLIQIGGTDLTPTSLAESEWELVTTVIVIVTDAMSTSGTDVLTCPPRHVILDNGMLKIHWQIRQWSTSNSTPLTTIHQAVYVIHYVEETTLCGQDGFSEALCKTTSSAGPRKKTNTLYL</sequence>
<dbReference type="AlphaFoldDB" id="A0A4C1ZZ50"/>
<reference evidence="1 2" key="1">
    <citation type="journal article" date="2019" name="Commun. Biol.">
        <title>The bagworm genome reveals a unique fibroin gene that provides high tensile strength.</title>
        <authorList>
            <person name="Kono N."/>
            <person name="Nakamura H."/>
            <person name="Ohtoshi R."/>
            <person name="Tomita M."/>
            <person name="Numata K."/>
            <person name="Arakawa K."/>
        </authorList>
    </citation>
    <scope>NUCLEOTIDE SEQUENCE [LARGE SCALE GENOMIC DNA]</scope>
</reference>
<gene>
    <name evidence="1" type="ORF">EVAR_68800_1</name>
</gene>
<keyword evidence="2" id="KW-1185">Reference proteome</keyword>
<proteinExistence type="predicted"/>
<protein>
    <submittedName>
        <fullName evidence="1">Uncharacterized protein</fullName>
    </submittedName>
</protein>
<organism evidence="1 2">
    <name type="scientific">Eumeta variegata</name>
    <name type="common">Bagworm moth</name>
    <name type="synonym">Eumeta japonica</name>
    <dbReference type="NCBI Taxonomy" id="151549"/>
    <lineage>
        <taxon>Eukaryota</taxon>
        <taxon>Metazoa</taxon>
        <taxon>Ecdysozoa</taxon>
        <taxon>Arthropoda</taxon>
        <taxon>Hexapoda</taxon>
        <taxon>Insecta</taxon>
        <taxon>Pterygota</taxon>
        <taxon>Neoptera</taxon>
        <taxon>Endopterygota</taxon>
        <taxon>Lepidoptera</taxon>
        <taxon>Glossata</taxon>
        <taxon>Ditrysia</taxon>
        <taxon>Tineoidea</taxon>
        <taxon>Psychidae</taxon>
        <taxon>Oiketicinae</taxon>
        <taxon>Eumeta</taxon>
    </lineage>
</organism>
<comment type="caution">
    <text evidence="1">The sequence shown here is derived from an EMBL/GenBank/DDBJ whole genome shotgun (WGS) entry which is preliminary data.</text>
</comment>
<accession>A0A4C1ZZ50</accession>
<dbReference type="Proteomes" id="UP000299102">
    <property type="component" value="Unassembled WGS sequence"/>
</dbReference>
<name>A0A4C1ZZ50_EUMVA</name>
<evidence type="ECO:0000313" key="1">
    <source>
        <dbReference type="EMBL" id="GBP91945.1"/>
    </source>
</evidence>